<dbReference type="Pfam" id="PF05552">
    <property type="entry name" value="MS_channel_1st_1"/>
    <property type="match status" value="2"/>
</dbReference>
<evidence type="ECO:0000313" key="7">
    <source>
        <dbReference type="EMBL" id="KKN71342.1"/>
    </source>
</evidence>
<comment type="caution">
    <text evidence="7">The sequence shown here is derived from an EMBL/GenBank/DDBJ whole genome shotgun (WGS) entry which is preliminary data.</text>
</comment>
<feature type="transmembrane region" description="Helical" evidence="5">
    <location>
        <begin position="185"/>
        <end position="207"/>
    </location>
</feature>
<organism evidence="7">
    <name type="scientific">marine sediment metagenome</name>
    <dbReference type="NCBI Taxonomy" id="412755"/>
    <lineage>
        <taxon>unclassified sequences</taxon>
        <taxon>metagenomes</taxon>
        <taxon>ecological metagenomes</taxon>
    </lineage>
</organism>
<gene>
    <name evidence="7" type="ORF">LCGC14_0421630</name>
</gene>
<dbReference type="SUPFAM" id="SSF50182">
    <property type="entry name" value="Sm-like ribonucleoproteins"/>
    <property type="match status" value="1"/>
</dbReference>
<dbReference type="GO" id="GO:0008381">
    <property type="term" value="F:mechanosensitive monoatomic ion channel activity"/>
    <property type="evidence" value="ECO:0007669"/>
    <property type="project" value="InterPro"/>
</dbReference>
<evidence type="ECO:0000256" key="3">
    <source>
        <dbReference type="ARBA" id="ARBA00022989"/>
    </source>
</evidence>
<feature type="transmembrane region" description="Helical" evidence="5">
    <location>
        <begin position="70"/>
        <end position="98"/>
    </location>
</feature>
<dbReference type="Pfam" id="PF00924">
    <property type="entry name" value="MS_channel_2nd"/>
    <property type="match status" value="1"/>
</dbReference>
<evidence type="ECO:0000259" key="6">
    <source>
        <dbReference type="Pfam" id="PF00924"/>
    </source>
</evidence>
<dbReference type="AlphaFoldDB" id="A0A0F9T8R6"/>
<keyword evidence="4 5" id="KW-0472">Membrane</keyword>
<dbReference type="InterPro" id="IPR006685">
    <property type="entry name" value="MscS_channel_2nd"/>
</dbReference>
<comment type="subcellular location">
    <subcellularLocation>
        <location evidence="1">Membrane</location>
    </subcellularLocation>
</comment>
<reference evidence="7" key="1">
    <citation type="journal article" date="2015" name="Nature">
        <title>Complex archaea that bridge the gap between prokaryotes and eukaryotes.</title>
        <authorList>
            <person name="Spang A."/>
            <person name="Saw J.H."/>
            <person name="Jorgensen S.L."/>
            <person name="Zaremba-Niedzwiedzka K."/>
            <person name="Martijn J."/>
            <person name="Lind A.E."/>
            <person name="van Eijk R."/>
            <person name="Schleper C."/>
            <person name="Guy L."/>
            <person name="Ettema T.J."/>
        </authorList>
    </citation>
    <scope>NUCLEOTIDE SEQUENCE</scope>
</reference>
<evidence type="ECO:0000256" key="1">
    <source>
        <dbReference type="ARBA" id="ARBA00004370"/>
    </source>
</evidence>
<evidence type="ECO:0000256" key="5">
    <source>
        <dbReference type="SAM" id="Phobius"/>
    </source>
</evidence>
<evidence type="ECO:0000256" key="2">
    <source>
        <dbReference type="ARBA" id="ARBA00022692"/>
    </source>
</evidence>
<accession>A0A0F9T8R6</accession>
<dbReference type="InterPro" id="IPR045275">
    <property type="entry name" value="MscS_archaea/bacteria_type"/>
</dbReference>
<feature type="transmembrane region" description="Helical" evidence="5">
    <location>
        <begin position="28"/>
        <end position="49"/>
    </location>
</feature>
<protein>
    <recommendedName>
        <fullName evidence="6">Mechanosensitive ion channel MscS domain-containing protein</fullName>
    </recommendedName>
</protein>
<evidence type="ECO:0000256" key="4">
    <source>
        <dbReference type="ARBA" id="ARBA00023136"/>
    </source>
</evidence>
<keyword evidence="2 5" id="KW-0812">Transmembrane</keyword>
<feature type="domain" description="Mechanosensitive ion channel MscS" evidence="6">
    <location>
        <begin position="212"/>
        <end position="271"/>
    </location>
</feature>
<name>A0A0F9T8R6_9ZZZZ</name>
<dbReference type="PANTHER" id="PTHR30221">
    <property type="entry name" value="SMALL-CONDUCTANCE MECHANOSENSITIVE CHANNEL"/>
    <property type="match status" value="1"/>
</dbReference>
<feature type="transmembrane region" description="Helical" evidence="5">
    <location>
        <begin position="118"/>
        <end position="137"/>
    </location>
</feature>
<dbReference type="PANTHER" id="PTHR30221:SF1">
    <property type="entry name" value="SMALL-CONDUCTANCE MECHANOSENSITIVE CHANNEL"/>
    <property type="match status" value="1"/>
</dbReference>
<dbReference type="Gene3D" id="2.30.30.60">
    <property type="match status" value="1"/>
</dbReference>
<dbReference type="GO" id="GO:0016020">
    <property type="term" value="C:membrane"/>
    <property type="evidence" value="ECO:0007669"/>
    <property type="project" value="UniProtKB-SubCell"/>
</dbReference>
<sequence>MEFDVWSQSFVAAMTTLWSKVASFVPDLIAALFIILLGFVIAKIVDAVLSKGLAKLGLDRLMGGAGVNKMLARIGINAPVSVIIGKVVYWFVVLTFIVSAAESLGLARVSSTLDVFTLYLPKVFGAALILLAGLLLSHLVNGVVRGAAESMGVEYASGLGRFVQGLLVIITVSLAIGQLQIETALLNMVIGIVLITFGGAAALALGLGSRHTVSQIIAGIYVRELYQVGDRIKVGDLVGSIEEIGTIKTSILTDDGQMVSLANSTLVNEKVSR</sequence>
<dbReference type="InterPro" id="IPR010920">
    <property type="entry name" value="LSM_dom_sf"/>
</dbReference>
<dbReference type="InterPro" id="IPR023408">
    <property type="entry name" value="MscS_beta-dom_sf"/>
</dbReference>
<keyword evidence="3 5" id="KW-1133">Transmembrane helix</keyword>
<proteinExistence type="predicted"/>
<dbReference type="Gene3D" id="1.10.287.1260">
    <property type="match status" value="1"/>
</dbReference>
<dbReference type="EMBL" id="LAZR01000385">
    <property type="protein sequence ID" value="KKN71342.1"/>
    <property type="molecule type" value="Genomic_DNA"/>
</dbReference>
<feature type="transmembrane region" description="Helical" evidence="5">
    <location>
        <begin position="158"/>
        <end position="179"/>
    </location>
</feature>
<dbReference type="InterPro" id="IPR008910">
    <property type="entry name" value="MSC_TM_helix"/>
</dbReference>